<organism evidence="1">
    <name type="scientific">Arundo donax</name>
    <name type="common">Giant reed</name>
    <name type="synonym">Donax arundinaceus</name>
    <dbReference type="NCBI Taxonomy" id="35708"/>
    <lineage>
        <taxon>Eukaryota</taxon>
        <taxon>Viridiplantae</taxon>
        <taxon>Streptophyta</taxon>
        <taxon>Embryophyta</taxon>
        <taxon>Tracheophyta</taxon>
        <taxon>Spermatophyta</taxon>
        <taxon>Magnoliopsida</taxon>
        <taxon>Liliopsida</taxon>
        <taxon>Poales</taxon>
        <taxon>Poaceae</taxon>
        <taxon>PACMAD clade</taxon>
        <taxon>Arundinoideae</taxon>
        <taxon>Arundineae</taxon>
        <taxon>Arundo</taxon>
    </lineage>
</organism>
<reference evidence="1" key="2">
    <citation type="journal article" date="2015" name="Data Brief">
        <title>Shoot transcriptome of the giant reed, Arundo donax.</title>
        <authorList>
            <person name="Barrero R.A."/>
            <person name="Guerrero F.D."/>
            <person name="Moolhuijzen P."/>
            <person name="Goolsby J.A."/>
            <person name="Tidwell J."/>
            <person name="Bellgard S.E."/>
            <person name="Bellgard M.I."/>
        </authorList>
    </citation>
    <scope>NUCLEOTIDE SEQUENCE</scope>
    <source>
        <tissue evidence="1">Shoot tissue taken approximately 20 cm above the soil surface</tissue>
    </source>
</reference>
<protein>
    <submittedName>
        <fullName evidence="1">Uncharacterized protein</fullName>
    </submittedName>
</protein>
<evidence type="ECO:0000313" key="1">
    <source>
        <dbReference type="EMBL" id="JAE34597.1"/>
    </source>
</evidence>
<name>A0A0A9HD10_ARUDO</name>
<dbReference type="AlphaFoldDB" id="A0A0A9HD10"/>
<reference evidence="1" key="1">
    <citation type="submission" date="2014-09" db="EMBL/GenBank/DDBJ databases">
        <authorList>
            <person name="Magalhaes I.L.F."/>
            <person name="Oliveira U."/>
            <person name="Santos F.R."/>
            <person name="Vidigal T.H.D.A."/>
            <person name="Brescovit A.D."/>
            <person name="Santos A.J."/>
        </authorList>
    </citation>
    <scope>NUCLEOTIDE SEQUENCE</scope>
    <source>
        <tissue evidence="1">Shoot tissue taken approximately 20 cm above the soil surface</tissue>
    </source>
</reference>
<proteinExistence type="predicted"/>
<accession>A0A0A9HD10</accession>
<dbReference type="EMBL" id="GBRH01163299">
    <property type="protein sequence ID" value="JAE34597.1"/>
    <property type="molecule type" value="Transcribed_RNA"/>
</dbReference>
<sequence length="67" mass="7340">MGTCALVRHRRQEEPPLTGTIRIGYRGVRHRRRPELTGTIGTHCSPLAVPSCSRMALGDGDGGDAWR</sequence>